<reference evidence="2" key="1">
    <citation type="submission" date="2016-01" db="EMBL/GenBank/DDBJ databases">
        <title>Genome sequencing of Roseivirga ehrenbergii KMM 6017.</title>
        <authorList>
            <person name="Selvaratnam C."/>
            <person name="Thevarajoo S."/>
            <person name="Goh K.M."/>
            <person name="Ee R."/>
            <person name="Chan K.-G."/>
            <person name="Chong C.S."/>
        </authorList>
    </citation>
    <scope>NUCLEOTIDE SEQUENCE [LARGE SCALE GENOMIC DNA]</scope>
    <source>
        <strain evidence="2">KMM 6017</strain>
    </source>
</reference>
<dbReference type="Gene3D" id="2.80.10.50">
    <property type="match status" value="4"/>
</dbReference>
<evidence type="ECO:0000259" key="1">
    <source>
        <dbReference type="Pfam" id="PF18962"/>
    </source>
</evidence>
<dbReference type="NCBIfam" id="TIGR02608">
    <property type="entry name" value="delta_60_rpt"/>
    <property type="match status" value="5"/>
</dbReference>
<dbReference type="NCBIfam" id="TIGR04183">
    <property type="entry name" value="Por_Secre_tail"/>
    <property type="match status" value="1"/>
</dbReference>
<name>A0A150X6V5_ROSEK</name>
<dbReference type="PANTHER" id="PTHR42754:SF1">
    <property type="entry name" value="LIPOPROTEIN"/>
    <property type="match status" value="1"/>
</dbReference>
<dbReference type="SUPFAM" id="SSF63829">
    <property type="entry name" value="Calcium-dependent phosphotriesterase"/>
    <property type="match status" value="1"/>
</dbReference>
<dbReference type="RefSeq" id="WP_062591485.1">
    <property type="nucleotide sequence ID" value="NZ_LQZQ01000045.1"/>
</dbReference>
<dbReference type="OrthoDB" id="9805017at2"/>
<dbReference type="EMBL" id="LQZQ01000045">
    <property type="protein sequence ID" value="KYG74372.1"/>
    <property type="molecule type" value="Genomic_DNA"/>
</dbReference>
<comment type="caution">
    <text evidence="2">The sequence shown here is derived from an EMBL/GenBank/DDBJ whole genome shotgun (WGS) entry which is preliminary data.</text>
</comment>
<organism evidence="2 3">
    <name type="scientific">Roseivirga ehrenbergii (strain DSM 102268 / JCM 13514 / KCTC 12282 / NCIMB 14502 / KMM 6017)</name>
    <dbReference type="NCBI Taxonomy" id="279360"/>
    <lineage>
        <taxon>Bacteria</taxon>
        <taxon>Pseudomonadati</taxon>
        <taxon>Bacteroidota</taxon>
        <taxon>Cytophagia</taxon>
        <taxon>Cytophagales</taxon>
        <taxon>Roseivirgaceae</taxon>
        <taxon>Roseivirga</taxon>
    </lineage>
</organism>
<dbReference type="STRING" id="279360.MB14_03940"/>
<dbReference type="InterPro" id="IPR013431">
    <property type="entry name" value="Delta_60_rpt"/>
</dbReference>
<dbReference type="PANTHER" id="PTHR42754">
    <property type="entry name" value="ENDOGLUCANASE"/>
    <property type="match status" value="1"/>
</dbReference>
<evidence type="ECO:0000313" key="3">
    <source>
        <dbReference type="Proteomes" id="UP000075583"/>
    </source>
</evidence>
<protein>
    <recommendedName>
        <fullName evidence="1">Secretion system C-terminal sorting domain-containing protein</fullName>
    </recommendedName>
</protein>
<sequence>MKSYKLSISLALASLITFFSTNLYSQSLDKRFSAHLASESEIIGLQKDSEGKLYILGDFKRIDDTFLDASYVNNLIRIDNLGEYDPSFKLDETLASKSFNSVQVYQDKILLVSFARNNDNGIDVLNLDGSIDTNFQLDNSISLIYKIEHKDGHYYAAAILSGSLNFVKLNSDGSLNSEFGTHKLDGSSPVEITILNDNKILVSGQTNKYDDTDVGTIFRVNSDGSLDQTFNTGTATISDGDVIDVEVLQDETILVSGYFNSFNGVSTPSGLVKLDANGAVVTAFNADGVINRISRRASKIKEAPDNKIYLAGGHLNDAILIRLNADGSTDQTYAAQAFSSFNRGQYFNIEIIGEQVIFANKFTGTIADKRLSIAQTDFSGNILPQNFTLTKAATAYAALPFDDGKVLVSGDFILVNGSYVSYLTKLNADGTIDSGFELGIELNSAINEINVITKQSDGKIILGGYMHYDNTITSIIRLNQDGSIDPTFSTTARAYYLGDNIKQITVLEDDGLLVAGGIINTGNNLADSNEIIVRLGKNGAYDLDFNSVLAANPQETNNQKIIEALAIKADGTYLVGGYFSSDGRVSGFINNLNTDGSLVSEFNNNETLTGSVNVIQVINEKLLFGGTNFAGGGFSDRMPLYQANLTGNELDDTTIGISDTDNFGFYKDLLLEDDGSILVAGSYEFINQELHSNLARIKTSGIVDNKFNVNFLGYLNKIERVDSENIFAVGEFSSVNGTPSFGIAKIKTVNSAPIIDGVVSALTTKEEEAITIASSDLLITDPENEVGDITISISEGANYTVSDNTITPVLDFNGTLTVPVIANDGELDSKIFNIEISVTAVNDAPIITEASSGLTTAEETNFTFDLDAFTVTDPDNSFPTDFSLTITGGDNYTIDGNTVIPNTDFNGTLTVAVKVNDGTDDSNSFNAQLEVTPVNDKPVIVGTVSTLITDNETPFTLSLTDLSVTDPDNNYPSDFTLSVAGGANYILAGNVITPTPEFIGTLTIPVKVNDGNIDSDEVNITLEVSEVTSIDLDTFSLRLDLFPNPTQNQLNIVLENSNFDDIIITITDLNGAKVYRGSFQKKQYEFSKSIDLSQQTDGTYFVEIVQSGKYRSLKKIIKN</sequence>
<dbReference type="Pfam" id="PF18962">
    <property type="entry name" value="Por_Secre_tail"/>
    <property type="match status" value="1"/>
</dbReference>
<feature type="domain" description="Secretion system C-terminal sorting" evidence="1">
    <location>
        <begin position="1041"/>
        <end position="1117"/>
    </location>
</feature>
<dbReference type="Pfam" id="PF17164">
    <property type="entry name" value="DUF5122"/>
    <property type="match status" value="6"/>
</dbReference>
<dbReference type="AlphaFoldDB" id="A0A150X6V5"/>
<dbReference type="InterPro" id="IPR026444">
    <property type="entry name" value="Secre_tail"/>
</dbReference>
<dbReference type="Proteomes" id="UP000075583">
    <property type="component" value="Unassembled WGS sequence"/>
</dbReference>
<accession>A0A150X6V5</accession>
<gene>
    <name evidence="2" type="ORF">MB14_03940</name>
</gene>
<keyword evidence="3" id="KW-1185">Reference proteome</keyword>
<evidence type="ECO:0000313" key="2">
    <source>
        <dbReference type="EMBL" id="KYG74372.1"/>
    </source>
</evidence>
<proteinExistence type="predicted"/>